<dbReference type="GeneID" id="105978529"/>
<dbReference type="PRINTS" id="PR01077">
    <property type="entry name" value="CLAUDIN"/>
</dbReference>
<dbReference type="InterPro" id="IPR006187">
    <property type="entry name" value="Claudin"/>
</dbReference>
<reference evidence="12" key="1">
    <citation type="submission" date="2025-08" db="UniProtKB">
        <authorList>
            <consortium name="RefSeq"/>
        </authorList>
    </citation>
    <scope>IDENTIFICATION</scope>
</reference>
<keyword evidence="5 8" id="KW-0965">Cell junction</keyword>
<feature type="transmembrane region" description="Helical" evidence="8">
    <location>
        <begin position="117"/>
        <end position="139"/>
    </location>
</feature>
<keyword evidence="7 8" id="KW-0472">Membrane</keyword>
<dbReference type="PANTHER" id="PTHR12002">
    <property type="entry name" value="CLAUDIN"/>
    <property type="match status" value="1"/>
</dbReference>
<keyword evidence="10" id="KW-0732">Signal</keyword>
<comment type="subcellular location">
    <subcellularLocation>
        <location evidence="8">Cell junction</location>
        <location evidence="8">Tight junction</location>
    </subcellularLocation>
    <subcellularLocation>
        <location evidence="8">Cell membrane</location>
        <topology evidence="8">Multi-pass membrane protein</topology>
    </subcellularLocation>
</comment>
<evidence type="ECO:0000256" key="4">
    <source>
        <dbReference type="ARBA" id="ARBA00022692"/>
    </source>
</evidence>
<evidence type="ECO:0000256" key="1">
    <source>
        <dbReference type="ARBA" id="ARBA00008295"/>
    </source>
</evidence>
<feature type="chain" id="PRO_5047317801" description="Claudin" evidence="10">
    <location>
        <begin position="21"/>
        <end position="220"/>
    </location>
</feature>
<dbReference type="Proteomes" id="UP000694863">
    <property type="component" value="Unplaced"/>
</dbReference>
<evidence type="ECO:0000256" key="10">
    <source>
        <dbReference type="SAM" id="SignalP"/>
    </source>
</evidence>
<protein>
    <recommendedName>
        <fullName evidence="8">Claudin</fullName>
    </recommendedName>
</protein>
<comment type="function">
    <text evidence="8">Claudins function as major constituents of the tight junction complexes that regulate the permeability of epithelia.</text>
</comment>
<keyword evidence="6 8" id="KW-1133">Transmembrane helix</keyword>
<comment type="similarity">
    <text evidence="1 8">Belongs to the claudin family.</text>
</comment>
<proteinExistence type="inferred from homology"/>
<dbReference type="RefSeq" id="XP_012859875.1">
    <property type="nucleotide sequence ID" value="XM_013004421.2"/>
</dbReference>
<evidence type="ECO:0000256" key="5">
    <source>
        <dbReference type="ARBA" id="ARBA00022949"/>
    </source>
</evidence>
<evidence type="ECO:0000256" key="6">
    <source>
        <dbReference type="ARBA" id="ARBA00022989"/>
    </source>
</evidence>
<evidence type="ECO:0000256" key="8">
    <source>
        <dbReference type="RuleBase" id="RU060637"/>
    </source>
</evidence>
<evidence type="ECO:0000256" key="9">
    <source>
        <dbReference type="SAM" id="MobiDB-lite"/>
    </source>
</evidence>
<evidence type="ECO:0000256" key="7">
    <source>
        <dbReference type="ARBA" id="ARBA00023136"/>
    </source>
</evidence>
<organism evidence="11 12">
    <name type="scientific">Echinops telfairi</name>
    <name type="common">Lesser hedgehog tenrec</name>
    <dbReference type="NCBI Taxonomy" id="9371"/>
    <lineage>
        <taxon>Eukaryota</taxon>
        <taxon>Metazoa</taxon>
        <taxon>Chordata</taxon>
        <taxon>Craniata</taxon>
        <taxon>Vertebrata</taxon>
        <taxon>Euteleostomi</taxon>
        <taxon>Mammalia</taxon>
        <taxon>Eutheria</taxon>
        <taxon>Afrotheria</taxon>
        <taxon>Tenrecidae</taxon>
        <taxon>Tenrecinae</taxon>
        <taxon>Echinops</taxon>
    </lineage>
</organism>
<name>A0ABM0ZQ71_ECHTE</name>
<feature type="signal peptide" evidence="10">
    <location>
        <begin position="1"/>
        <end position="20"/>
    </location>
</feature>
<feature type="region of interest" description="Disordered" evidence="9">
    <location>
        <begin position="189"/>
        <end position="208"/>
    </location>
</feature>
<gene>
    <name evidence="12" type="primary">CLDN20</name>
</gene>
<keyword evidence="4 8" id="KW-0812">Transmembrane</keyword>
<evidence type="ECO:0000313" key="12">
    <source>
        <dbReference type="RefSeq" id="XP_012859875.1"/>
    </source>
</evidence>
<evidence type="ECO:0000256" key="3">
    <source>
        <dbReference type="ARBA" id="ARBA00022475"/>
    </source>
</evidence>
<keyword evidence="3 8" id="KW-1003">Cell membrane</keyword>
<dbReference type="Gene3D" id="1.20.140.150">
    <property type="match status" value="1"/>
</dbReference>
<evidence type="ECO:0000313" key="11">
    <source>
        <dbReference type="Proteomes" id="UP000694863"/>
    </source>
</evidence>
<dbReference type="InterPro" id="IPR004031">
    <property type="entry name" value="PMP22/EMP/MP20/Claudin"/>
</dbReference>
<feature type="transmembrane region" description="Helical" evidence="8">
    <location>
        <begin position="82"/>
        <end position="105"/>
    </location>
</feature>
<feature type="transmembrane region" description="Helical" evidence="8">
    <location>
        <begin position="163"/>
        <end position="186"/>
    </location>
</feature>
<evidence type="ECO:0000256" key="2">
    <source>
        <dbReference type="ARBA" id="ARBA00022427"/>
    </source>
</evidence>
<dbReference type="Pfam" id="PF00822">
    <property type="entry name" value="PMP22_Claudin"/>
    <property type="match status" value="1"/>
</dbReference>
<sequence>MASAGLQLFAFSLALLGVSGVLMATLLPTWKVHVDPGSNVLTAITQLQGLWADCTWYSTGMFSCTLKYSVLSLPTLVRAARAMMVLACVLSALGVCVSTVGMACTRLGGNRKTKERAALTGGVCFLSAGGLGLLPVGWYTKEIVADSVRLAGAEGRGQEPGSALYVGFAAAVLLCLSGMIFCLSCAPEGSRAGAQPPLRPDRSPTTRMKSHLAYHLQDYV</sequence>
<keyword evidence="2 8" id="KW-0796">Tight junction</keyword>
<comment type="caution">
    <text evidence="8">Lacks conserved residue(s) required for the propagation of feature annotation.</text>
</comment>
<accession>A0ABM0ZQ71</accession>
<dbReference type="PROSITE" id="PS01346">
    <property type="entry name" value="CLAUDIN"/>
    <property type="match status" value="1"/>
</dbReference>
<keyword evidence="11" id="KW-1185">Reference proteome</keyword>
<dbReference type="InterPro" id="IPR017974">
    <property type="entry name" value="Claudin_CS"/>
</dbReference>